<keyword evidence="3" id="KW-1185">Reference proteome</keyword>
<gene>
    <name evidence="2" type="ORF">KFL_014210010</name>
</gene>
<evidence type="ECO:0000256" key="1">
    <source>
        <dbReference type="SAM" id="MobiDB-lite"/>
    </source>
</evidence>
<proteinExistence type="predicted"/>
<protein>
    <submittedName>
        <fullName evidence="2">Uncharacterized protein</fullName>
    </submittedName>
</protein>
<feature type="region of interest" description="Disordered" evidence="1">
    <location>
        <begin position="1"/>
        <end position="36"/>
    </location>
</feature>
<dbReference type="Proteomes" id="UP000054558">
    <property type="component" value="Unassembled WGS sequence"/>
</dbReference>
<feature type="compositionally biased region" description="Polar residues" evidence="1">
    <location>
        <begin position="15"/>
        <end position="27"/>
    </location>
</feature>
<evidence type="ECO:0000313" key="3">
    <source>
        <dbReference type="Proteomes" id="UP000054558"/>
    </source>
</evidence>
<evidence type="ECO:0000313" key="2">
    <source>
        <dbReference type="EMBL" id="GAQ93290.1"/>
    </source>
</evidence>
<reference evidence="2 3" key="1">
    <citation type="journal article" date="2014" name="Nat. Commun.">
        <title>Klebsormidium flaccidum genome reveals primary factors for plant terrestrial adaptation.</title>
        <authorList>
            <person name="Hori K."/>
            <person name="Maruyama F."/>
            <person name="Fujisawa T."/>
            <person name="Togashi T."/>
            <person name="Yamamoto N."/>
            <person name="Seo M."/>
            <person name="Sato S."/>
            <person name="Yamada T."/>
            <person name="Mori H."/>
            <person name="Tajima N."/>
            <person name="Moriyama T."/>
            <person name="Ikeuchi M."/>
            <person name="Watanabe M."/>
            <person name="Wada H."/>
            <person name="Kobayashi K."/>
            <person name="Saito M."/>
            <person name="Masuda T."/>
            <person name="Sasaki-Sekimoto Y."/>
            <person name="Mashiguchi K."/>
            <person name="Awai K."/>
            <person name="Shimojima M."/>
            <person name="Masuda S."/>
            <person name="Iwai M."/>
            <person name="Nobusawa T."/>
            <person name="Narise T."/>
            <person name="Kondo S."/>
            <person name="Saito H."/>
            <person name="Sato R."/>
            <person name="Murakawa M."/>
            <person name="Ihara Y."/>
            <person name="Oshima-Yamada Y."/>
            <person name="Ohtaka K."/>
            <person name="Satoh M."/>
            <person name="Sonobe K."/>
            <person name="Ishii M."/>
            <person name="Ohtani R."/>
            <person name="Kanamori-Sato M."/>
            <person name="Honoki R."/>
            <person name="Miyazaki D."/>
            <person name="Mochizuki H."/>
            <person name="Umetsu J."/>
            <person name="Higashi K."/>
            <person name="Shibata D."/>
            <person name="Kamiya Y."/>
            <person name="Sato N."/>
            <person name="Nakamura Y."/>
            <person name="Tabata S."/>
            <person name="Ida S."/>
            <person name="Kurokawa K."/>
            <person name="Ohta H."/>
        </authorList>
    </citation>
    <scope>NUCLEOTIDE SEQUENCE [LARGE SCALE GENOMIC DNA]</scope>
    <source>
        <strain evidence="2 3">NIES-2285</strain>
    </source>
</reference>
<accession>A0A1Y1IR08</accession>
<organism evidence="2 3">
    <name type="scientific">Klebsormidium nitens</name>
    <name type="common">Green alga</name>
    <name type="synonym">Ulothrix nitens</name>
    <dbReference type="NCBI Taxonomy" id="105231"/>
    <lineage>
        <taxon>Eukaryota</taxon>
        <taxon>Viridiplantae</taxon>
        <taxon>Streptophyta</taxon>
        <taxon>Klebsormidiophyceae</taxon>
        <taxon>Klebsormidiales</taxon>
        <taxon>Klebsormidiaceae</taxon>
        <taxon>Klebsormidium</taxon>
    </lineage>
</organism>
<dbReference type="AlphaFoldDB" id="A0A1Y1IR08"/>
<name>A0A1Y1IR08_KLENI</name>
<sequence length="175" mass="19430">MQALVPTVDPLVIPPTTSHPSCRSGSSPDRPLKYSHEEGTPEKFRAYIMRMHGGVVGGGWGAECKANRSPLASLSTETLAFLNPEERLLLGLKDPLVITQHFYFHPTRACIHRDVRSAYAPKEEGGRLQNNHGRGISKSFLERTSFPSVVELRDEELEQLREGGLSWIGEILGRV</sequence>
<dbReference type="EMBL" id="DF238370">
    <property type="protein sequence ID" value="GAQ93290.1"/>
    <property type="molecule type" value="Genomic_DNA"/>
</dbReference>